<dbReference type="OrthoDB" id="5912413at2759"/>
<evidence type="ECO:0000313" key="3">
    <source>
        <dbReference type="Proteomes" id="UP000267096"/>
    </source>
</evidence>
<protein>
    <submittedName>
        <fullName evidence="4">ABC transporter permease</fullName>
    </submittedName>
</protein>
<dbReference type="WBParaSite" id="ASIM_0001614601-mRNA-1">
    <property type="protein sequence ID" value="ASIM_0001614601-mRNA-1"/>
    <property type="gene ID" value="ASIM_0001614601"/>
</dbReference>
<dbReference type="AlphaFoldDB" id="A0A0M3K5A5"/>
<dbReference type="Proteomes" id="UP000267096">
    <property type="component" value="Unassembled WGS sequence"/>
</dbReference>
<keyword evidence="1" id="KW-0472">Membrane</keyword>
<feature type="transmembrane region" description="Helical" evidence="1">
    <location>
        <begin position="70"/>
        <end position="93"/>
    </location>
</feature>
<reference evidence="4" key="1">
    <citation type="submission" date="2017-02" db="UniProtKB">
        <authorList>
            <consortium name="WormBaseParasite"/>
        </authorList>
    </citation>
    <scope>IDENTIFICATION</scope>
</reference>
<evidence type="ECO:0000313" key="2">
    <source>
        <dbReference type="EMBL" id="VDK55493.1"/>
    </source>
</evidence>
<dbReference type="EMBL" id="UYRR01032404">
    <property type="protein sequence ID" value="VDK55493.1"/>
    <property type="molecule type" value="Genomic_DNA"/>
</dbReference>
<keyword evidence="3" id="KW-1185">Reference proteome</keyword>
<evidence type="ECO:0000313" key="4">
    <source>
        <dbReference type="WBParaSite" id="ASIM_0001614601-mRNA-1"/>
    </source>
</evidence>
<organism evidence="4">
    <name type="scientific">Anisakis simplex</name>
    <name type="common">Herring worm</name>
    <dbReference type="NCBI Taxonomy" id="6269"/>
    <lineage>
        <taxon>Eukaryota</taxon>
        <taxon>Metazoa</taxon>
        <taxon>Ecdysozoa</taxon>
        <taxon>Nematoda</taxon>
        <taxon>Chromadorea</taxon>
        <taxon>Rhabditida</taxon>
        <taxon>Spirurina</taxon>
        <taxon>Ascaridomorpha</taxon>
        <taxon>Ascaridoidea</taxon>
        <taxon>Anisakidae</taxon>
        <taxon>Anisakis</taxon>
        <taxon>Anisakis simplex complex</taxon>
    </lineage>
</organism>
<keyword evidence="1" id="KW-1133">Transmembrane helix</keyword>
<sequence length="150" mass="16807">MHPFYLLYERVASPQGAAVIDHVSVYNPEQIDDTTAIIGRNGDIEAVFDNPISFREILYDSRLSPKQQKICIATVSSVACITVIMLISLLAGFGKVLFDITASEQRSKHGLKMIPNLRAKPINVLFFNQFNKTANIAEYAREIDEYLNGK</sequence>
<reference evidence="2 3" key="2">
    <citation type="submission" date="2018-11" db="EMBL/GenBank/DDBJ databases">
        <authorList>
            <consortium name="Pathogen Informatics"/>
        </authorList>
    </citation>
    <scope>NUCLEOTIDE SEQUENCE [LARGE SCALE GENOMIC DNA]</scope>
</reference>
<evidence type="ECO:0000256" key="1">
    <source>
        <dbReference type="SAM" id="Phobius"/>
    </source>
</evidence>
<keyword evidence="1" id="KW-0812">Transmembrane</keyword>
<name>A0A0M3K5A5_ANISI</name>
<accession>A0A0M3K5A5</accession>
<gene>
    <name evidence="2" type="ORF">ASIM_LOCUS15553</name>
</gene>
<proteinExistence type="predicted"/>